<feature type="region of interest" description="Disordered" evidence="1">
    <location>
        <begin position="1"/>
        <end position="60"/>
    </location>
</feature>
<accession>A0A5B7IJ96</accession>
<evidence type="ECO:0000313" key="3">
    <source>
        <dbReference type="Proteomes" id="UP000324222"/>
    </source>
</evidence>
<comment type="caution">
    <text evidence="2">The sequence shown here is derived from an EMBL/GenBank/DDBJ whole genome shotgun (WGS) entry which is preliminary data.</text>
</comment>
<proteinExistence type="predicted"/>
<sequence>MNHHHHHHWTHRTNPHHHSPPRLPDYNTTSPSITTSTFNTPATSLPQSFTTTRASQHTWK</sequence>
<dbReference type="EMBL" id="VSRR010068644">
    <property type="protein sequence ID" value="MPC85501.1"/>
    <property type="molecule type" value="Genomic_DNA"/>
</dbReference>
<gene>
    <name evidence="2" type="ORF">E2C01_080280</name>
</gene>
<feature type="compositionally biased region" description="Polar residues" evidence="1">
    <location>
        <begin position="26"/>
        <end position="60"/>
    </location>
</feature>
<organism evidence="2 3">
    <name type="scientific">Portunus trituberculatus</name>
    <name type="common">Swimming crab</name>
    <name type="synonym">Neptunus trituberculatus</name>
    <dbReference type="NCBI Taxonomy" id="210409"/>
    <lineage>
        <taxon>Eukaryota</taxon>
        <taxon>Metazoa</taxon>
        <taxon>Ecdysozoa</taxon>
        <taxon>Arthropoda</taxon>
        <taxon>Crustacea</taxon>
        <taxon>Multicrustacea</taxon>
        <taxon>Malacostraca</taxon>
        <taxon>Eumalacostraca</taxon>
        <taxon>Eucarida</taxon>
        <taxon>Decapoda</taxon>
        <taxon>Pleocyemata</taxon>
        <taxon>Brachyura</taxon>
        <taxon>Eubrachyura</taxon>
        <taxon>Portunoidea</taxon>
        <taxon>Portunidae</taxon>
        <taxon>Portuninae</taxon>
        <taxon>Portunus</taxon>
    </lineage>
</organism>
<feature type="compositionally biased region" description="Basic residues" evidence="1">
    <location>
        <begin position="1"/>
        <end position="20"/>
    </location>
</feature>
<dbReference type="Proteomes" id="UP000324222">
    <property type="component" value="Unassembled WGS sequence"/>
</dbReference>
<protein>
    <submittedName>
        <fullName evidence="2">Uncharacterized protein</fullName>
    </submittedName>
</protein>
<name>A0A5B7IJ96_PORTR</name>
<evidence type="ECO:0000256" key="1">
    <source>
        <dbReference type="SAM" id="MobiDB-lite"/>
    </source>
</evidence>
<evidence type="ECO:0000313" key="2">
    <source>
        <dbReference type="EMBL" id="MPC85501.1"/>
    </source>
</evidence>
<reference evidence="2 3" key="1">
    <citation type="submission" date="2019-05" db="EMBL/GenBank/DDBJ databases">
        <title>Another draft genome of Portunus trituberculatus and its Hox gene families provides insights of decapod evolution.</title>
        <authorList>
            <person name="Jeong J.-H."/>
            <person name="Song I."/>
            <person name="Kim S."/>
            <person name="Choi T."/>
            <person name="Kim D."/>
            <person name="Ryu S."/>
            <person name="Kim W."/>
        </authorList>
    </citation>
    <scope>NUCLEOTIDE SEQUENCE [LARGE SCALE GENOMIC DNA]</scope>
    <source>
        <tissue evidence="2">Muscle</tissue>
    </source>
</reference>
<keyword evidence="3" id="KW-1185">Reference proteome</keyword>
<dbReference type="AlphaFoldDB" id="A0A5B7IJ96"/>